<evidence type="ECO:0000313" key="6">
    <source>
        <dbReference type="EMBL" id="MBR7618068.1"/>
    </source>
</evidence>
<sequence length="156" mass="17203">MSRLPSFPVEGGCACGAIRYQLNAPPIAVYTCHCTDCQSLTGSAFSMAMPVFRKDFEITQGQPANWPRKATSGTVIPQRFCPDCGTRVFTEPPGGPHALTVRPGTLDDTSWLHPVSAFWVSSAQPWMTFDADVLQYETQPTDFTPVMQAWKVWIEG</sequence>
<evidence type="ECO:0000259" key="5">
    <source>
        <dbReference type="PROSITE" id="PS51891"/>
    </source>
</evidence>
<reference evidence="6" key="1">
    <citation type="submission" date="2021-04" db="EMBL/GenBank/DDBJ databases">
        <title>Draft genome assembly of strain Phenylobacterium sp. 20VBR1 using MiniION and Illumina platforms.</title>
        <authorList>
            <person name="Thomas F.A."/>
            <person name="Krishnan K.P."/>
            <person name="Sinha R.K."/>
        </authorList>
    </citation>
    <scope>NUCLEOTIDE SEQUENCE</scope>
    <source>
        <strain evidence="6">20VBR1</strain>
    </source>
</reference>
<comment type="caution">
    <text evidence="6">The sequence shown here is derived from an EMBL/GenBank/DDBJ whole genome shotgun (WGS) entry which is preliminary data.</text>
</comment>
<proteinExistence type="inferred from homology"/>
<evidence type="ECO:0000256" key="1">
    <source>
        <dbReference type="ARBA" id="ARBA00005495"/>
    </source>
</evidence>
<dbReference type="GO" id="GO:0016846">
    <property type="term" value="F:carbon-sulfur lyase activity"/>
    <property type="evidence" value="ECO:0007669"/>
    <property type="project" value="InterPro"/>
</dbReference>
<keyword evidence="4" id="KW-0456">Lyase</keyword>
<name>A0A941D0E9_9CAUL</name>
<dbReference type="GO" id="GO:0046872">
    <property type="term" value="F:metal ion binding"/>
    <property type="evidence" value="ECO:0007669"/>
    <property type="project" value="UniProtKB-KW"/>
</dbReference>
<dbReference type="PANTHER" id="PTHR33337">
    <property type="entry name" value="GFA DOMAIN-CONTAINING PROTEIN"/>
    <property type="match status" value="1"/>
</dbReference>
<evidence type="ECO:0000256" key="2">
    <source>
        <dbReference type="ARBA" id="ARBA00022723"/>
    </source>
</evidence>
<keyword evidence="3" id="KW-0862">Zinc</keyword>
<keyword evidence="2" id="KW-0479">Metal-binding</keyword>
<dbReference type="PANTHER" id="PTHR33337:SF40">
    <property type="entry name" value="CENP-V_GFA DOMAIN-CONTAINING PROTEIN-RELATED"/>
    <property type="match status" value="1"/>
</dbReference>
<organism evidence="6 7">
    <name type="scientific">Phenylobacterium glaciei</name>
    <dbReference type="NCBI Taxonomy" id="2803784"/>
    <lineage>
        <taxon>Bacteria</taxon>
        <taxon>Pseudomonadati</taxon>
        <taxon>Pseudomonadota</taxon>
        <taxon>Alphaproteobacteria</taxon>
        <taxon>Caulobacterales</taxon>
        <taxon>Caulobacteraceae</taxon>
        <taxon>Phenylobacterium</taxon>
    </lineage>
</organism>
<dbReference type="Proteomes" id="UP000622580">
    <property type="component" value="Unassembled WGS sequence"/>
</dbReference>
<keyword evidence="7" id="KW-1185">Reference proteome</keyword>
<dbReference type="RefSeq" id="WP_215337797.1">
    <property type="nucleotide sequence ID" value="NZ_JAGSGD010000001.1"/>
</dbReference>
<dbReference type="SUPFAM" id="SSF51316">
    <property type="entry name" value="Mss4-like"/>
    <property type="match status" value="1"/>
</dbReference>
<dbReference type="PROSITE" id="PS51891">
    <property type="entry name" value="CENP_V_GFA"/>
    <property type="match status" value="1"/>
</dbReference>
<comment type="similarity">
    <text evidence="1">Belongs to the Gfa family.</text>
</comment>
<accession>A0A941D0E9</accession>
<gene>
    <name evidence="6" type="ORF">JKL49_01600</name>
</gene>
<dbReference type="Pfam" id="PF04828">
    <property type="entry name" value="GFA"/>
    <property type="match status" value="1"/>
</dbReference>
<dbReference type="Gene3D" id="3.90.1590.10">
    <property type="entry name" value="glutathione-dependent formaldehyde- activating enzyme (gfa)"/>
    <property type="match status" value="1"/>
</dbReference>
<dbReference type="EMBL" id="JAGSGD010000001">
    <property type="protein sequence ID" value="MBR7618068.1"/>
    <property type="molecule type" value="Genomic_DNA"/>
</dbReference>
<protein>
    <submittedName>
        <fullName evidence="6">GFA family protein</fullName>
    </submittedName>
</protein>
<evidence type="ECO:0000313" key="7">
    <source>
        <dbReference type="Proteomes" id="UP000622580"/>
    </source>
</evidence>
<evidence type="ECO:0000256" key="3">
    <source>
        <dbReference type="ARBA" id="ARBA00022833"/>
    </source>
</evidence>
<dbReference type="InterPro" id="IPR011057">
    <property type="entry name" value="Mss4-like_sf"/>
</dbReference>
<evidence type="ECO:0000256" key="4">
    <source>
        <dbReference type="ARBA" id="ARBA00023239"/>
    </source>
</evidence>
<dbReference type="AlphaFoldDB" id="A0A941D0E9"/>
<feature type="domain" description="CENP-V/GFA" evidence="5">
    <location>
        <begin position="9"/>
        <end position="127"/>
    </location>
</feature>
<dbReference type="InterPro" id="IPR006913">
    <property type="entry name" value="CENP-V/GFA"/>
</dbReference>